<keyword evidence="1" id="KW-0812">Transmembrane</keyword>
<evidence type="ECO:0000313" key="2">
    <source>
        <dbReference type="EMBL" id="ANY87615.1"/>
    </source>
</evidence>
<dbReference type="RefSeq" id="WP_139139913.1">
    <property type="nucleotide sequence ID" value="NZ_CP016634.1"/>
</dbReference>
<feature type="transmembrane region" description="Helical" evidence="1">
    <location>
        <begin position="14"/>
        <end position="37"/>
    </location>
</feature>
<keyword evidence="1" id="KW-0472">Membrane</keyword>
<name>A0A1B2F604_PSEPU</name>
<feature type="transmembrane region" description="Helical" evidence="1">
    <location>
        <begin position="49"/>
        <end position="69"/>
    </location>
</feature>
<keyword evidence="1" id="KW-1133">Transmembrane helix</keyword>
<feature type="transmembrane region" description="Helical" evidence="1">
    <location>
        <begin position="76"/>
        <end position="94"/>
    </location>
</feature>
<organism evidence="2">
    <name type="scientific">Pseudomonas putida</name>
    <name type="common">Arthrobacter siderocapsulatus</name>
    <dbReference type="NCBI Taxonomy" id="303"/>
    <lineage>
        <taxon>Bacteria</taxon>
        <taxon>Pseudomonadati</taxon>
        <taxon>Pseudomonadota</taxon>
        <taxon>Gammaproteobacteria</taxon>
        <taxon>Pseudomonadales</taxon>
        <taxon>Pseudomonadaceae</taxon>
        <taxon>Pseudomonas</taxon>
    </lineage>
</organism>
<dbReference type="AlphaFoldDB" id="A0A1B2F604"/>
<feature type="transmembrane region" description="Helical" evidence="1">
    <location>
        <begin position="100"/>
        <end position="118"/>
    </location>
</feature>
<protein>
    <submittedName>
        <fullName evidence="2">Uncharacterized protein</fullName>
    </submittedName>
</protein>
<evidence type="ECO:0000256" key="1">
    <source>
        <dbReference type="SAM" id="Phobius"/>
    </source>
</evidence>
<accession>A0A1B2F604</accession>
<proteinExistence type="predicted"/>
<dbReference type="EMBL" id="CP016634">
    <property type="protein sequence ID" value="ANY87615.1"/>
    <property type="molecule type" value="Genomic_DNA"/>
</dbReference>
<sequence length="152" mass="17666">MMLTNQTLIWIKRYYFTFIACMMLTLMAGASAVVGVARVFTFGFPRDNVIVFAMSVLGVFIWIQTLLALRAHARALKAQVVVLLICLGGTLSTYKASPMPHVALMSACPALISLWLMNTRRYRGLWKRLCVMRRRRTRQRRLLRQLKRMRRR</sequence>
<reference evidence="2" key="1">
    <citation type="submission" date="2016-07" db="EMBL/GenBank/DDBJ databases">
        <title>New class B carbapenemase carried by novel plasmid in Pseudomonas putida enviromental strain in eastern Amazonia.</title>
        <authorList>
            <person name="Souza C.O."/>
            <person name="Lima K.V."/>
            <person name="Brasiliense D.M."/>
            <person name="Perez-Chaparro P.J."/>
            <person name="Mamizuka E.M."/>
            <person name="Lima M.O."/>
            <person name="Lima L.N."/>
            <person name="McCulloch J.A."/>
        </authorList>
    </citation>
    <scope>NUCLEOTIDE SEQUENCE [LARGE SCALE GENOMIC DNA]</scope>
    <source>
        <strain evidence="2">IEC33019</strain>
    </source>
</reference>
<gene>
    <name evidence="2" type="ORF">IEC33019_2055</name>
</gene>